<evidence type="ECO:0000313" key="3">
    <source>
        <dbReference type="Proteomes" id="UP001595914"/>
    </source>
</evidence>
<proteinExistence type="predicted"/>
<comment type="caution">
    <text evidence="2">The sequence shown here is derived from an EMBL/GenBank/DDBJ whole genome shotgun (WGS) entry which is preliminary data.</text>
</comment>
<dbReference type="RefSeq" id="WP_378417512.1">
    <property type="nucleotide sequence ID" value="NZ_JBHSFO010000005.1"/>
</dbReference>
<dbReference type="InterPro" id="IPR023606">
    <property type="entry name" value="CoA-Trfase_III_dom_1_sf"/>
</dbReference>
<feature type="region of interest" description="Disordered" evidence="1">
    <location>
        <begin position="190"/>
        <end position="209"/>
    </location>
</feature>
<evidence type="ECO:0000256" key="1">
    <source>
        <dbReference type="SAM" id="MobiDB-lite"/>
    </source>
</evidence>
<dbReference type="PANTHER" id="PTHR48228:SF4">
    <property type="entry name" value="BLR3030 PROTEIN"/>
    <property type="match status" value="1"/>
</dbReference>
<evidence type="ECO:0000313" key="2">
    <source>
        <dbReference type="EMBL" id="MFC4604594.1"/>
    </source>
</evidence>
<gene>
    <name evidence="2" type="ORF">ACFO6S_12935</name>
</gene>
<dbReference type="InterPro" id="IPR003673">
    <property type="entry name" value="CoA-Trfase_fam_III"/>
</dbReference>
<dbReference type="InterPro" id="IPR050509">
    <property type="entry name" value="CoA-transferase_III"/>
</dbReference>
<keyword evidence="3" id="KW-1185">Reference proteome</keyword>
<dbReference type="InterPro" id="IPR044855">
    <property type="entry name" value="CoA-Trfase_III_dom3_sf"/>
</dbReference>
<dbReference type="Gene3D" id="3.30.1540.10">
    <property type="entry name" value="formyl-coa transferase, domain 3"/>
    <property type="match status" value="1"/>
</dbReference>
<dbReference type="GO" id="GO:0016740">
    <property type="term" value="F:transferase activity"/>
    <property type="evidence" value="ECO:0007669"/>
    <property type="project" value="UniProtKB-KW"/>
</dbReference>
<dbReference type="SUPFAM" id="SSF89796">
    <property type="entry name" value="CoA-transferase family III (CaiB/BaiF)"/>
    <property type="match status" value="2"/>
</dbReference>
<sequence>MVSAELLLTDYQNGCGLPQSSGRVVFPPADGYLSSRLPVAALALGSVGALCSAVDRLLVARGLEPHPWVLDPERVAASFAGDAMMRIDGEPVSGFAPMSGFFAAADGWVRTHGNYPHHRTRLLDALELGADADAGVLSSRIGTMSAQEVEDRAAESGAIAARVRTEAQWARHPQGVASGAGPIVRMTTTGSARDTDPTPLGHAGSATDPARPLAGLRVLDLTRVLAGPVAGRALALLGAQVLRVDPPHLHEIDWQHRDTGQGKRSALLDLGSDDGARSMRELLPDVDVLVTGYRPGALDRFGLTEAGKVHGSVSAWGTDGPWAHRRGFDSIVQAATGISLVEGGEHPGALPVQALDHASGYLLAAGIVDALTLRSGDGAGRAVSVSLARTARWLIDAPGRVADPPAARVPGPDTTVTHGAVTAARPPLPGCQDYPFPAHEWGADAPHWV</sequence>
<dbReference type="Pfam" id="PF02515">
    <property type="entry name" value="CoA_transf_3"/>
    <property type="match status" value="1"/>
</dbReference>
<dbReference type="EMBL" id="JBHSFO010000005">
    <property type="protein sequence ID" value="MFC4604594.1"/>
    <property type="molecule type" value="Genomic_DNA"/>
</dbReference>
<keyword evidence="2" id="KW-0808">Transferase</keyword>
<organism evidence="2 3">
    <name type="scientific">Rhodococcus kronopolitis</name>
    <dbReference type="NCBI Taxonomy" id="1460226"/>
    <lineage>
        <taxon>Bacteria</taxon>
        <taxon>Bacillati</taxon>
        <taxon>Actinomycetota</taxon>
        <taxon>Actinomycetes</taxon>
        <taxon>Mycobacteriales</taxon>
        <taxon>Nocardiaceae</taxon>
        <taxon>Rhodococcus</taxon>
    </lineage>
</organism>
<dbReference type="PANTHER" id="PTHR48228">
    <property type="entry name" value="SUCCINYL-COA--D-CITRAMALATE COA-TRANSFERASE"/>
    <property type="match status" value="1"/>
</dbReference>
<protein>
    <submittedName>
        <fullName evidence="2">CoA transferase</fullName>
    </submittedName>
</protein>
<reference evidence="3" key="1">
    <citation type="journal article" date="2019" name="Int. J. Syst. Evol. Microbiol.">
        <title>The Global Catalogue of Microorganisms (GCM) 10K type strain sequencing project: providing services to taxonomists for standard genome sequencing and annotation.</title>
        <authorList>
            <consortium name="The Broad Institute Genomics Platform"/>
            <consortium name="The Broad Institute Genome Sequencing Center for Infectious Disease"/>
            <person name="Wu L."/>
            <person name="Ma J."/>
        </authorList>
    </citation>
    <scope>NUCLEOTIDE SEQUENCE [LARGE SCALE GENOMIC DNA]</scope>
    <source>
        <strain evidence="3">CCUG 54520</strain>
    </source>
</reference>
<name>A0ABV9FTR1_9NOCA</name>
<dbReference type="Proteomes" id="UP001595914">
    <property type="component" value="Unassembled WGS sequence"/>
</dbReference>
<accession>A0ABV9FTR1</accession>
<dbReference type="Gene3D" id="3.40.50.10540">
    <property type="entry name" value="Crotonobetainyl-coa:carnitine coa-transferase, domain 1"/>
    <property type="match status" value="2"/>
</dbReference>